<reference evidence="2" key="1">
    <citation type="submission" date="2022-11" db="UniProtKB">
        <authorList>
            <consortium name="WormBaseParasite"/>
        </authorList>
    </citation>
    <scope>IDENTIFICATION</scope>
</reference>
<accession>A0AC34FHA3</accession>
<dbReference type="Proteomes" id="UP000887579">
    <property type="component" value="Unplaced"/>
</dbReference>
<evidence type="ECO:0000313" key="1">
    <source>
        <dbReference type="Proteomes" id="UP000887579"/>
    </source>
</evidence>
<dbReference type="WBParaSite" id="ES5_v2.g16759.t1">
    <property type="protein sequence ID" value="ES5_v2.g16759.t1"/>
    <property type="gene ID" value="ES5_v2.g16759"/>
</dbReference>
<name>A0AC34FHA3_9BILA</name>
<organism evidence="1 2">
    <name type="scientific">Panagrolaimus sp. ES5</name>
    <dbReference type="NCBI Taxonomy" id="591445"/>
    <lineage>
        <taxon>Eukaryota</taxon>
        <taxon>Metazoa</taxon>
        <taxon>Ecdysozoa</taxon>
        <taxon>Nematoda</taxon>
        <taxon>Chromadorea</taxon>
        <taxon>Rhabditida</taxon>
        <taxon>Tylenchina</taxon>
        <taxon>Panagrolaimomorpha</taxon>
        <taxon>Panagrolaimoidea</taxon>
        <taxon>Panagrolaimidae</taxon>
        <taxon>Panagrolaimus</taxon>
    </lineage>
</organism>
<evidence type="ECO:0000313" key="2">
    <source>
        <dbReference type="WBParaSite" id="ES5_v2.g16759.t1"/>
    </source>
</evidence>
<sequence length="199" mass="22650">MELRHIRKKLVIVGDGGCGKTCILYRFYGQEFPTKYVPTIIEGCVFDQMQVNNTVLEIAPWDTAGQEDYDRLRPLSYPDSDIIIICYAIDNPDSLKNVTKKWIHEVRQYLPKEPIILVGNKIDLRDISNEDKKDHSPQEQQQQKNLITFEEGKAAAKQIRAYAFHECSAKTGKGINATYAKLAQAVWTKKKKIGCCNVG</sequence>
<protein>
    <submittedName>
        <fullName evidence="2">Uncharacterized protein</fullName>
    </submittedName>
</protein>
<proteinExistence type="predicted"/>